<organism evidence="2 3">
    <name type="scientific">Vibrio marisflavi CECT 7928</name>
    <dbReference type="NCBI Taxonomy" id="634439"/>
    <lineage>
        <taxon>Bacteria</taxon>
        <taxon>Pseudomonadati</taxon>
        <taxon>Pseudomonadota</taxon>
        <taxon>Gammaproteobacteria</taxon>
        <taxon>Vibrionales</taxon>
        <taxon>Vibrionaceae</taxon>
        <taxon>Vibrio</taxon>
    </lineage>
</organism>
<name>A0ABM9A1F5_9VIBR</name>
<keyword evidence="1" id="KW-0175">Coiled coil</keyword>
<sequence>MSEVLNLDNTDIMQCKSFESDGIASSPCEAKEYADVLYLPQRQAWYYISQQDAQDLTKTANELDAKVQPLVAKLYDGKNLTEIKDVQQAVLKDLNHVGMLENYKVRSHTYFLTDVEDKKSYVQYLYTKQIVLSYIRFVESASKMPTLEAMDDVSATELTSLSSELGLTVSDITEGSETQKVLKSIQRTICEKNSTRIININKKYLIEYLDSVVNKTLDVKIQYYEKKAEEQAKSEGFSWYKSLSKHNYRFVKNSQTHIEDYYSKYTRLLKDFKQIYQTDDPMFALEGEFQQFQQGQRIGVIAANVFNLFAKLNDNGVVVPEQLLSKSQLFAKDKDTEKDYQQKLKALKQSKSSDKTNTFDALNNQGYSIKERIGSLDNLRFDSTTPKKLSELQTSGKPELSTIKFIEFIESIGFYHCVEFESVYNNAVSNDIKDYIDDILEYQAKSQGYDLGALYILMAVRYQIAYLKHIAEHNLKQSKIAFCMMEQPQYLHKPLFPTPMDKLVWDSEDINLIEYKFAWQESNTHIVEFFLMSEKNKPRYMLSEQLTKIDHAITHGQITQLDLQHKIDVATGTPDSKALKSVGAEGLQNKLTSAISDAYQASKSGSTKTVNLQEKVPQSSVDSFAKYTSLIQYSQTVAGGKDLTYVINAHADFLRFCADKWRFEAKYPSSLQELSKEAGTGEVKLLSLNASGSIDLLAGYISLDNYLPNSNGLPMTLDVIQGDNQQEVNGVLHLGQLRAEVNSHLYGSAGIGFAISAEVSMKSTENGMQVTPVLPSISNLPSLPSVSGSVDLFAGARMGISIASEVKWCKPVKQFSGSQPHGLNDSWIAYLDQAQFKNLMSLKQYAHVDDSQWRPIGRLCRVQELNIGIGVRGTLFFGYANKQYIINVGGGVTFGVGGYIQQTIALYPETLLEFVNALVDLLAQNDFRRLNVFTEHNSNKDTLNGFKVLNTLITMSMVTGLDVAQLALLDMNQTMRKEKQVLVHSHANSIANNINDFYKQSLDNVAQPQQTLKAWFNGMPPEARARLLYAVTSESTILSGALLDKVKKIKAYTRLAFLPQKAAPELSDAEKSKLITGVEEESPRWLAVANLLNYWTNDQIPYSRIDNRQVEETFARFNIEGELMLTAQYGNKIMPYIVWSKLKEFLDRMSLFYFKELDYSKTAIGEQRDVDLIKNVLDKFNGYFNAYPDTRYEEKHIFFENEKTDYIVFNGQYRHITPLPDDLTFPLYQFAYYHLARAQVFPDDYKSTSKDLWLLFTNHKKFKQAQKEKVKQKLLELIKQVKLADEAISKFKQMKKATDALNKGDLNGFLDTLGKQS</sequence>
<accession>A0ABM9A1F5</accession>
<dbReference type="Proteomes" id="UP000838748">
    <property type="component" value="Unassembled WGS sequence"/>
</dbReference>
<comment type="caution">
    <text evidence="2">The sequence shown here is derived from an EMBL/GenBank/DDBJ whole genome shotgun (WGS) entry which is preliminary data.</text>
</comment>
<reference evidence="2" key="1">
    <citation type="submission" date="2021-11" db="EMBL/GenBank/DDBJ databases">
        <authorList>
            <person name="Rodrigo-Torres L."/>
            <person name="Arahal R. D."/>
            <person name="Lucena T."/>
        </authorList>
    </citation>
    <scope>NUCLEOTIDE SEQUENCE</scope>
    <source>
        <strain evidence="2">CECT 7928</strain>
    </source>
</reference>
<proteinExistence type="predicted"/>
<gene>
    <name evidence="2" type="ORF">VMF7928_01094</name>
</gene>
<evidence type="ECO:0000313" key="2">
    <source>
        <dbReference type="EMBL" id="CAH0537407.1"/>
    </source>
</evidence>
<keyword evidence="3" id="KW-1185">Reference proteome</keyword>
<dbReference type="EMBL" id="CAKLDM010000001">
    <property type="protein sequence ID" value="CAH0537407.1"/>
    <property type="molecule type" value="Genomic_DNA"/>
</dbReference>
<evidence type="ECO:0000256" key="1">
    <source>
        <dbReference type="SAM" id="Coils"/>
    </source>
</evidence>
<dbReference type="RefSeq" id="WP_237360458.1">
    <property type="nucleotide sequence ID" value="NZ_CAKLDM010000001.1"/>
</dbReference>
<evidence type="ECO:0000313" key="3">
    <source>
        <dbReference type="Proteomes" id="UP000838748"/>
    </source>
</evidence>
<protein>
    <submittedName>
        <fullName evidence="2">Uncharacterized protein</fullName>
    </submittedName>
</protein>
<feature type="coiled-coil region" evidence="1">
    <location>
        <begin position="1260"/>
        <end position="1287"/>
    </location>
</feature>